<feature type="compositionally biased region" description="Low complexity" evidence="1">
    <location>
        <begin position="77"/>
        <end position="104"/>
    </location>
</feature>
<dbReference type="RefSeq" id="WP_235054787.1">
    <property type="nucleotide sequence ID" value="NZ_JAKFHA010000014.1"/>
</dbReference>
<accession>A0AA41Q223</accession>
<keyword evidence="2" id="KW-1133">Transmembrane helix</keyword>
<organism evidence="3 4">
    <name type="scientific">Yinghuangia soli</name>
    <dbReference type="NCBI Taxonomy" id="2908204"/>
    <lineage>
        <taxon>Bacteria</taxon>
        <taxon>Bacillati</taxon>
        <taxon>Actinomycetota</taxon>
        <taxon>Actinomycetes</taxon>
        <taxon>Kitasatosporales</taxon>
        <taxon>Streptomycetaceae</taxon>
        <taxon>Yinghuangia</taxon>
    </lineage>
</organism>
<evidence type="ECO:0000256" key="1">
    <source>
        <dbReference type="SAM" id="MobiDB-lite"/>
    </source>
</evidence>
<dbReference type="EMBL" id="JAKFHA010000014">
    <property type="protein sequence ID" value="MCF2530119.1"/>
    <property type="molecule type" value="Genomic_DNA"/>
</dbReference>
<protein>
    <submittedName>
        <fullName evidence="3">Uncharacterized protein</fullName>
    </submittedName>
</protein>
<feature type="compositionally biased region" description="Pro residues" evidence="1">
    <location>
        <begin position="180"/>
        <end position="192"/>
    </location>
</feature>
<feature type="region of interest" description="Disordered" evidence="1">
    <location>
        <begin position="1"/>
        <end position="115"/>
    </location>
</feature>
<keyword evidence="4" id="KW-1185">Reference proteome</keyword>
<dbReference type="AlphaFoldDB" id="A0AA41Q223"/>
<feature type="compositionally biased region" description="Low complexity" evidence="1">
    <location>
        <begin position="162"/>
        <end position="179"/>
    </location>
</feature>
<evidence type="ECO:0000313" key="4">
    <source>
        <dbReference type="Proteomes" id="UP001165378"/>
    </source>
</evidence>
<feature type="region of interest" description="Disordered" evidence="1">
    <location>
        <begin position="159"/>
        <end position="192"/>
    </location>
</feature>
<comment type="caution">
    <text evidence="3">The sequence shown here is derived from an EMBL/GenBank/DDBJ whole genome shotgun (WGS) entry which is preliminary data.</text>
</comment>
<feature type="transmembrane region" description="Helical" evidence="2">
    <location>
        <begin position="130"/>
        <end position="152"/>
    </location>
</feature>
<gene>
    <name evidence="3" type="ORF">LZ495_23250</name>
</gene>
<proteinExistence type="predicted"/>
<keyword evidence="2" id="KW-0812">Transmembrane</keyword>
<name>A0AA41Q223_9ACTN</name>
<evidence type="ECO:0000256" key="2">
    <source>
        <dbReference type="SAM" id="Phobius"/>
    </source>
</evidence>
<keyword evidence="2" id="KW-0472">Membrane</keyword>
<dbReference type="Proteomes" id="UP001165378">
    <property type="component" value="Unassembled WGS sequence"/>
</dbReference>
<evidence type="ECO:0000313" key="3">
    <source>
        <dbReference type="EMBL" id="MCF2530119.1"/>
    </source>
</evidence>
<reference evidence="3" key="1">
    <citation type="submission" date="2022-01" db="EMBL/GenBank/DDBJ databases">
        <title>Genome-Based Taxonomic Classification of the Phylum Actinobacteria.</title>
        <authorList>
            <person name="Gao Y."/>
        </authorList>
    </citation>
    <scope>NUCLEOTIDE SEQUENCE</scope>
    <source>
        <strain evidence="3">KLBMP 8922</strain>
    </source>
</reference>
<sequence>MSGDSNGYNRGQGHPGEPGEPAQSPWSVRPGPPVYQGPGSPGADPYGPPPGQNYGGAPGYGQEAPQDPYGATQSAPYGQQGQYGRQAYEQPTQAAPASPFPAAAHGNRDGEPDWGALAEEAGRSNRRRRVAIWAGAVVGVLAIGAGIAFASIKISEGDDAKPAANTGSGSAAPATSAPAAPKPTFKPAPSIPPAPGAAKVLADPALDTAPFTAAELFPDAKVTQGGRTYTVVGTQLDNTCANAVNAELAKILRNNQCAQMIRVTVTAADGTAATVALGAFATPEDAKAAAVQGNEKYQVAAVTGLPGGPVKALCPEPTPGKPGVQCARQTNSYGRYGIFAVVGYPGTENKLTGPDPKVDQLGNDVDAWVRAVLEKRGEKTSQAIYEKAKADAEKQLQG</sequence>